<dbReference type="EMBL" id="BMAO01010837">
    <property type="protein sequence ID" value="GFQ69803.1"/>
    <property type="molecule type" value="Genomic_DNA"/>
</dbReference>
<organism evidence="2 3">
    <name type="scientific">Trichonephila clavata</name>
    <name type="common">Joro spider</name>
    <name type="synonym">Nephila clavata</name>
    <dbReference type="NCBI Taxonomy" id="2740835"/>
    <lineage>
        <taxon>Eukaryota</taxon>
        <taxon>Metazoa</taxon>
        <taxon>Ecdysozoa</taxon>
        <taxon>Arthropoda</taxon>
        <taxon>Chelicerata</taxon>
        <taxon>Arachnida</taxon>
        <taxon>Araneae</taxon>
        <taxon>Araneomorphae</taxon>
        <taxon>Entelegynae</taxon>
        <taxon>Araneoidea</taxon>
        <taxon>Nephilidae</taxon>
        <taxon>Trichonephila</taxon>
    </lineage>
</organism>
<protein>
    <submittedName>
        <fullName evidence="2">Uncharacterized protein</fullName>
    </submittedName>
</protein>
<feature type="compositionally biased region" description="Acidic residues" evidence="1">
    <location>
        <begin position="63"/>
        <end position="72"/>
    </location>
</feature>
<keyword evidence="3" id="KW-1185">Reference proteome</keyword>
<reference evidence="2" key="1">
    <citation type="submission" date="2020-07" db="EMBL/GenBank/DDBJ databases">
        <title>Multicomponent nature underlies the extraordinary mechanical properties of spider dragline silk.</title>
        <authorList>
            <person name="Kono N."/>
            <person name="Nakamura H."/>
            <person name="Mori M."/>
            <person name="Yoshida Y."/>
            <person name="Ohtoshi R."/>
            <person name="Malay A.D."/>
            <person name="Moran D.A.P."/>
            <person name="Tomita M."/>
            <person name="Numata K."/>
            <person name="Arakawa K."/>
        </authorList>
    </citation>
    <scope>NUCLEOTIDE SEQUENCE</scope>
</reference>
<feature type="region of interest" description="Disordered" evidence="1">
    <location>
        <begin position="47"/>
        <end position="72"/>
    </location>
</feature>
<sequence length="72" mass="8310">MDQAPSECRKSLDQLLEQALAERSREEEQVEVTYELTGDDYVCEQHGLRLNSEDASTSRNKDEEEDENEGLF</sequence>
<name>A0A8X6F393_TRICU</name>
<accession>A0A8X6F393</accession>
<dbReference type="OrthoDB" id="10525291at2759"/>
<dbReference type="Proteomes" id="UP000887116">
    <property type="component" value="Unassembled WGS sequence"/>
</dbReference>
<evidence type="ECO:0000313" key="3">
    <source>
        <dbReference type="Proteomes" id="UP000887116"/>
    </source>
</evidence>
<dbReference type="AlphaFoldDB" id="A0A8X6F393"/>
<proteinExistence type="predicted"/>
<comment type="caution">
    <text evidence="2">The sequence shown here is derived from an EMBL/GenBank/DDBJ whole genome shotgun (WGS) entry which is preliminary data.</text>
</comment>
<evidence type="ECO:0000313" key="2">
    <source>
        <dbReference type="EMBL" id="GFQ69803.1"/>
    </source>
</evidence>
<evidence type="ECO:0000256" key="1">
    <source>
        <dbReference type="SAM" id="MobiDB-lite"/>
    </source>
</evidence>
<gene>
    <name evidence="2" type="ORF">TNCT_89331</name>
</gene>